<dbReference type="RefSeq" id="WP_311835334.1">
    <property type="nucleotide sequence ID" value="NZ_JARQBJ010000003.1"/>
</dbReference>
<keyword evidence="1" id="KW-1133">Transmembrane helix</keyword>
<organism evidence="2 3">
    <name type="scientific">Enterococcus asini</name>
    <dbReference type="NCBI Taxonomy" id="57732"/>
    <lineage>
        <taxon>Bacteria</taxon>
        <taxon>Bacillati</taxon>
        <taxon>Bacillota</taxon>
        <taxon>Bacilli</taxon>
        <taxon>Lactobacillales</taxon>
        <taxon>Enterococcaceae</taxon>
        <taxon>Enterococcus</taxon>
    </lineage>
</organism>
<feature type="transmembrane region" description="Helical" evidence="1">
    <location>
        <begin position="106"/>
        <end position="125"/>
    </location>
</feature>
<evidence type="ECO:0000313" key="2">
    <source>
        <dbReference type="EMBL" id="MDT2810129.1"/>
    </source>
</evidence>
<name>A0AAW8U023_9ENTE</name>
<protein>
    <submittedName>
        <fullName evidence="2">Uncharacterized protein</fullName>
    </submittedName>
</protein>
<dbReference type="AlphaFoldDB" id="A0AAW8U023"/>
<feature type="transmembrane region" description="Helical" evidence="1">
    <location>
        <begin position="33"/>
        <end position="58"/>
    </location>
</feature>
<keyword evidence="1" id="KW-0472">Membrane</keyword>
<dbReference type="EMBL" id="JARQBJ010000003">
    <property type="protein sequence ID" value="MDT2810129.1"/>
    <property type="molecule type" value="Genomic_DNA"/>
</dbReference>
<evidence type="ECO:0000313" key="3">
    <source>
        <dbReference type="Proteomes" id="UP001256711"/>
    </source>
</evidence>
<evidence type="ECO:0000256" key="1">
    <source>
        <dbReference type="SAM" id="Phobius"/>
    </source>
</evidence>
<comment type="caution">
    <text evidence="2">The sequence shown here is derived from an EMBL/GenBank/DDBJ whole genome shotgun (WGS) entry which is preliminary data.</text>
</comment>
<dbReference type="Proteomes" id="UP001256711">
    <property type="component" value="Unassembled WGS sequence"/>
</dbReference>
<feature type="transmembrane region" description="Helical" evidence="1">
    <location>
        <begin position="132"/>
        <end position="150"/>
    </location>
</feature>
<feature type="transmembrane region" description="Helical" evidence="1">
    <location>
        <begin position="70"/>
        <end position="100"/>
    </location>
</feature>
<reference evidence="2" key="1">
    <citation type="submission" date="2023-03" db="EMBL/GenBank/DDBJ databases">
        <authorList>
            <person name="Shen W."/>
            <person name="Cai J."/>
        </authorList>
    </citation>
    <scope>NUCLEOTIDE SEQUENCE</scope>
    <source>
        <strain evidence="2">B226-2</strain>
    </source>
</reference>
<accession>A0AAW8U023</accession>
<keyword evidence="1" id="KW-0812">Transmembrane</keyword>
<sequence length="218" mass="25091">MKDFATKNPQLAAWLREQKNQHPDGQVQGLTHWLLLIGFGGMTVVSLPWHFAILALLLITTALWKGPGMLLFGILYAALVSFFPPLGLVLSAFFFFLSLWQLGRNWLFYLFSSGYFALPFFFKLLGLTDVTSWPGALTLAVSLVVLHLLLTRLYRLWDSRSLFWSLWAAPFDGLIFLLPKRFSKRLAPDLQEALSYGERYRLQRQAKRLKKPAKSKFY</sequence>
<gene>
    <name evidence="2" type="ORF">P7H43_06515</name>
</gene>
<proteinExistence type="predicted"/>